<keyword evidence="1" id="KW-0472">Membrane</keyword>
<dbReference type="SUPFAM" id="SSF81665">
    <property type="entry name" value="Calcium ATPase, transmembrane domain M"/>
    <property type="match status" value="1"/>
</dbReference>
<dbReference type="Proteomes" id="UP001152747">
    <property type="component" value="Unassembled WGS sequence"/>
</dbReference>
<reference evidence="2" key="1">
    <citation type="submission" date="2022-11" db="EMBL/GenBank/DDBJ databases">
        <authorList>
            <person name="Kikuchi T."/>
        </authorList>
    </citation>
    <scope>NUCLEOTIDE SEQUENCE</scope>
    <source>
        <strain evidence="2">PS1010</strain>
    </source>
</reference>
<dbReference type="PANTHER" id="PTHR13219:SF6">
    <property type="entry name" value="TRANSMEMBRANE PROTEIN 94"/>
    <property type="match status" value="1"/>
</dbReference>
<feature type="transmembrane region" description="Helical" evidence="1">
    <location>
        <begin position="900"/>
        <end position="922"/>
    </location>
</feature>
<name>A0A9P1MSN6_9PELO</name>
<accession>A0A9P1MSN6</accession>
<feature type="transmembrane region" description="Helical" evidence="1">
    <location>
        <begin position="289"/>
        <end position="312"/>
    </location>
</feature>
<organism evidence="2 3">
    <name type="scientific">Caenorhabditis angaria</name>
    <dbReference type="NCBI Taxonomy" id="860376"/>
    <lineage>
        <taxon>Eukaryota</taxon>
        <taxon>Metazoa</taxon>
        <taxon>Ecdysozoa</taxon>
        <taxon>Nematoda</taxon>
        <taxon>Chromadorea</taxon>
        <taxon>Rhabditida</taxon>
        <taxon>Rhabditina</taxon>
        <taxon>Rhabditomorpha</taxon>
        <taxon>Rhabditoidea</taxon>
        <taxon>Rhabditidae</taxon>
        <taxon>Peloderinae</taxon>
        <taxon>Caenorhabditis</taxon>
    </lineage>
</organism>
<feature type="transmembrane region" description="Helical" evidence="1">
    <location>
        <begin position="81"/>
        <end position="102"/>
    </location>
</feature>
<dbReference type="InterPro" id="IPR039720">
    <property type="entry name" value="TMEM94"/>
</dbReference>
<proteinExistence type="predicted"/>
<sequence>MSNPAIEQLGLSSERAFEILFNEAKSIIAEWYSLNVVNKLIPQTPNKIRTFSRFFCTRTFIYIVITLIFLIIGSVDINNHIVVPSVVIYFLLLIFTFVLYIWQNRVRANIFQHKYRKAYEEIEKLQNHKISDYVYQTNLEPVTDDVTIWQACIRDGKIVEVPRILLVQGDIIVFRPGQISPCECETFDGRFLNKGDKIDWIIKKDENTNIIEPLEPIHARVVSFPIKYHLETTLSSEDSCLQFDYQLQFIIHKVFERYIIPIVFIFAIIGSIIRLYYPEKYSFYSTRFIFAIPCFTILPLFTIQLPILLHFVKFWNNRLIAKELGIQNYSNFESTKDLVSVFSSITGASIIDKKGVLSAEHPSIEKLVFATKNTSDDCYFEVINLSSEQNSQNPSIWNLSMDDLNWKRFTPSLLPLGHNILLNSCKQNQYFHKLLDHLSVVALNVPRTIATANRRCMCQLPILMGFTDKSIENFNKKPSKVIGIYKKQPGEAPLPGLTKHRTPLEMAFCTIHEDSNSLYSHFSCQGTANIVVDACTHIWNGKNVIPMSKRMISATRDFYQRHSMTGHCLAISYRPVFSKIDPSVNGKFIEIPLNREINKIEPIIPKHHSTEFINEIPIQKTIRTSDELIEECFTGNILCGLVVLHYEAIQQAVTMIEKLDSLCVRPVYFSKENELRSRVFAEKLGIEAGWNCHISLADEEIQSKQLEINYEQFANQKPSQPKFWKRFALSESHLESLDCESLLRGSPSTRKMSVVSPKVGPIPNIARLPTGIQNVRPHLDEVDNVPLLVGLFTDSTTPAVEEMFDILQENGEIIIAIGSSRNVNNTKLFTKSNISICVDDLEEKPCRINENEIIKSNVNEISSQLLSLATDFRLDHKQLLKIPWLINCSRHRMLSFRHSFIFLLYSSLLLSITILISMYLLLPIIFTHAQIIISTLIHIPILFIGTIFTKFEPKSNIIRIAPKNSEQMSKIEKTKLITTFLMQFIPTTIYLNILFMFLINYSKDLCTESCDNGNIEDEPTSYDIGRHIIGFHFTTCLCVLSSSFVYGLRTIWNSPPFECLSWIIAVSICMISQIGYSFARSIDISKVFLWLPSTVLFLWIIAIVIINELIKIRRIRQFTQEQRRTKFDFDTKLGMNSPY</sequence>
<evidence type="ECO:0000256" key="1">
    <source>
        <dbReference type="SAM" id="Phobius"/>
    </source>
</evidence>
<dbReference type="PANTHER" id="PTHR13219">
    <property type="entry name" value="TRANSMEMBRANE PROTEIN 94"/>
    <property type="match status" value="1"/>
</dbReference>
<keyword evidence="1" id="KW-1133">Transmembrane helix</keyword>
<gene>
    <name evidence="2" type="ORF">CAMP_LOCUS1078</name>
</gene>
<feature type="transmembrane region" description="Helical" evidence="1">
    <location>
        <begin position="55"/>
        <end position="75"/>
    </location>
</feature>
<evidence type="ECO:0000313" key="3">
    <source>
        <dbReference type="Proteomes" id="UP001152747"/>
    </source>
</evidence>
<feature type="transmembrane region" description="Helical" evidence="1">
    <location>
        <begin position="1060"/>
        <end position="1078"/>
    </location>
</feature>
<protein>
    <recommendedName>
        <fullName evidence="4">Cation-transporting P-type ATPase C-terminal domain-containing protein</fullName>
    </recommendedName>
</protein>
<dbReference type="InterPro" id="IPR023298">
    <property type="entry name" value="ATPase_P-typ_TM_dom_sf"/>
</dbReference>
<feature type="transmembrane region" description="Helical" evidence="1">
    <location>
        <begin position="1090"/>
        <end position="1110"/>
    </location>
</feature>
<keyword evidence="1" id="KW-0812">Transmembrane</keyword>
<feature type="transmembrane region" description="Helical" evidence="1">
    <location>
        <begin position="1028"/>
        <end position="1048"/>
    </location>
</feature>
<comment type="caution">
    <text evidence="2">The sequence shown here is derived from an EMBL/GenBank/DDBJ whole genome shotgun (WGS) entry which is preliminary data.</text>
</comment>
<dbReference type="EMBL" id="CANHGI010000001">
    <property type="protein sequence ID" value="CAI5438441.1"/>
    <property type="molecule type" value="Genomic_DNA"/>
</dbReference>
<feature type="transmembrane region" description="Helical" evidence="1">
    <location>
        <begin position="928"/>
        <end position="949"/>
    </location>
</feature>
<dbReference type="OrthoDB" id="5568754at2759"/>
<feature type="transmembrane region" description="Helical" evidence="1">
    <location>
        <begin position="976"/>
        <end position="999"/>
    </location>
</feature>
<keyword evidence="3" id="KW-1185">Reference proteome</keyword>
<evidence type="ECO:0000313" key="2">
    <source>
        <dbReference type="EMBL" id="CAI5438441.1"/>
    </source>
</evidence>
<dbReference type="AlphaFoldDB" id="A0A9P1MSN6"/>
<feature type="transmembrane region" description="Helical" evidence="1">
    <location>
        <begin position="258"/>
        <end position="277"/>
    </location>
</feature>
<evidence type="ECO:0008006" key="4">
    <source>
        <dbReference type="Google" id="ProtNLM"/>
    </source>
</evidence>